<evidence type="ECO:0000256" key="3">
    <source>
        <dbReference type="ARBA" id="ARBA00022737"/>
    </source>
</evidence>
<dbReference type="GeneID" id="18918467"/>
<proteinExistence type="inferred from homology"/>
<keyword evidence="7" id="KW-0496">Mitochondrion</keyword>
<evidence type="ECO:0000256" key="7">
    <source>
        <dbReference type="ARBA" id="ARBA00023128"/>
    </source>
</evidence>
<keyword evidence="4" id="KW-1000">Mitochondrion outer membrane</keyword>
<dbReference type="PANTHER" id="PTHR46208">
    <property type="entry name" value="MITOCHONDRIAL IMPORT RECEPTOR SUBUNIT TOM70"/>
    <property type="match status" value="1"/>
</dbReference>
<dbReference type="GO" id="GO:0030943">
    <property type="term" value="F:mitochondrion targeting sequence binding"/>
    <property type="evidence" value="ECO:0007669"/>
    <property type="project" value="TreeGrafter"/>
</dbReference>
<dbReference type="Pfam" id="PF13432">
    <property type="entry name" value="TPR_16"/>
    <property type="match status" value="1"/>
</dbReference>
<dbReference type="GO" id="GO:0030150">
    <property type="term" value="P:protein import into mitochondrial matrix"/>
    <property type="evidence" value="ECO:0007669"/>
    <property type="project" value="TreeGrafter"/>
</dbReference>
<dbReference type="Proteomes" id="UP000008370">
    <property type="component" value="Unassembled WGS sequence"/>
</dbReference>
<dbReference type="InParanoid" id="K5WLG3"/>
<dbReference type="KEGG" id="pco:PHACADRAFT_263126"/>
<evidence type="ECO:0000313" key="13">
    <source>
        <dbReference type="EMBL" id="EKM51132.1"/>
    </source>
</evidence>
<comment type="similarity">
    <text evidence="9">Belongs to the Tom70 family.</text>
</comment>
<dbReference type="GO" id="GO:0045039">
    <property type="term" value="P:protein insertion into mitochondrial inner membrane"/>
    <property type="evidence" value="ECO:0007669"/>
    <property type="project" value="TreeGrafter"/>
</dbReference>
<dbReference type="OrthoDB" id="2942533at2759"/>
<evidence type="ECO:0000256" key="2">
    <source>
        <dbReference type="ARBA" id="ARBA00022692"/>
    </source>
</evidence>
<accession>K5WLG3</accession>
<dbReference type="InterPro" id="IPR011990">
    <property type="entry name" value="TPR-like_helical_dom_sf"/>
</dbReference>
<dbReference type="SMART" id="SM00028">
    <property type="entry name" value="TPR"/>
    <property type="match status" value="9"/>
</dbReference>
<evidence type="ECO:0000256" key="8">
    <source>
        <dbReference type="ARBA" id="ARBA00023136"/>
    </source>
</evidence>
<protein>
    <recommendedName>
        <fullName evidence="15">ADP/ATP carrier receptor</fullName>
    </recommendedName>
</protein>
<evidence type="ECO:0000256" key="4">
    <source>
        <dbReference type="ARBA" id="ARBA00022787"/>
    </source>
</evidence>
<dbReference type="Pfam" id="PF14559">
    <property type="entry name" value="TPR_19"/>
    <property type="match status" value="1"/>
</dbReference>
<dbReference type="GO" id="GO:0008320">
    <property type="term" value="F:protein transmembrane transporter activity"/>
    <property type="evidence" value="ECO:0007669"/>
    <property type="project" value="TreeGrafter"/>
</dbReference>
<organism evidence="13 14">
    <name type="scientific">Phanerochaete carnosa (strain HHB-10118-sp)</name>
    <name type="common">White-rot fungus</name>
    <name type="synonym">Peniophora carnosa</name>
    <dbReference type="NCBI Taxonomy" id="650164"/>
    <lineage>
        <taxon>Eukaryota</taxon>
        <taxon>Fungi</taxon>
        <taxon>Dikarya</taxon>
        <taxon>Basidiomycota</taxon>
        <taxon>Agaricomycotina</taxon>
        <taxon>Agaricomycetes</taxon>
        <taxon>Polyporales</taxon>
        <taxon>Phanerochaetaceae</taxon>
        <taxon>Phanerochaete</taxon>
    </lineage>
</organism>
<dbReference type="SUPFAM" id="SSF48452">
    <property type="entry name" value="TPR-like"/>
    <property type="match status" value="1"/>
</dbReference>
<sequence length="597" mass="66388">MSSTAAPSPSVVERVQNFVQEHKKVVLIGAAVAVVAIGGAAYYASSSASEQAVHKKDKKKPKSKKKKGTSDDGPLLEEVKPTAEGGEDDDELVMTNERIAALSTEERSKVAASLKSKGNTAYGKREFKKAAEYYTKAIQVSSKPEPTFFSNRAACYMNMAPPQYEQVVEDCDAALALDRRYEKALGRRANAMETLGRFEEALRDFTALTIFEQFKKETTTNAVERVLKKLAETKAKEILTARPEARLPGQTFISAYFGAFRPRLLPTLPENSTSGDWRLLDSLKALEAQDYIHALTLANEALEQGISWDAGKAEALNLRGTFKFLTADVAGAKADLEASIALVPSYTQSWVKVASVFMEQGDPKKTFECFEEALKHNKNDPDIFYHRGQVLFIMGKFEEAANDYIKSTELDDNFVFSHIQLAVALYKTQNLSKAMDTFRQTLQRFPQRSEPYNYYGELLLDQGRFQDAVEKFEKAIEIENAKPPPMNVLALVNKGLALFQWKNDIRAAEQCCEEALRIDPESEAAVATLAQLSLQQNKIDVAVKLFERQADLARSEPELVSALTYKYASASQLQFIRDYPEMATSLSGIAQEMARGA</sequence>
<evidence type="ECO:0000313" key="14">
    <source>
        <dbReference type="Proteomes" id="UP000008370"/>
    </source>
</evidence>
<dbReference type="EMBL" id="JH930477">
    <property type="protein sequence ID" value="EKM51132.1"/>
    <property type="molecule type" value="Genomic_DNA"/>
</dbReference>
<feature type="region of interest" description="Disordered" evidence="11">
    <location>
        <begin position="45"/>
        <end position="91"/>
    </location>
</feature>
<gene>
    <name evidence="13" type="ORF">PHACADRAFT_263126</name>
</gene>
<dbReference type="GO" id="GO:0005741">
    <property type="term" value="C:mitochondrial outer membrane"/>
    <property type="evidence" value="ECO:0007669"/>
    <property type="project" value="UniProtKB-SubCell"/>
</dbReference>
<dbReference type="PANTHER" id="PTHR46208:SF1">
    <property type="entry name" value="MITOCHONDRIAL IMPORT RECEPTOR SUBUNIT TOM70"/>
    <property type="match status" value="1"/>
</dbReference>
<dbReference type="STRING" id="650164.K5WLG3"/>
<keyword evidence="14" id="KW-1185">Reference proteome</keyword>
<dbReference type="FunCoup" id="K5WLG3">
    <property type="interactions" value="304"/>
</dbReference>
<dbReference type="Pfam" id="PF13181">
    <property type="entry name" value="TPR_8"/>
    <property type="match status" value="1"/>
</dbReference>
<keyword evidence="3" id="KW-0677">Repeat</keyword>
<dbReference type="AlphaFoldDB" id="K5WLG3"/>
<name>K5WLG3_PHACS</name>
<dbReference type="RefSeq" id="XP_007400288.1">
    <property type="nucleotide sequence ID" value="XM_007400226.1"/>
</dbReference>
<evidence type="ECO:0000256" key="9">
    <source>
        <dbReference type="ARBA" id="ARBA00038030"/>
    </source>
</evidence>
<evidence type="ECO:0000256" key="6">
    <source>
        <dbReference type="ARBA" id="ARBA00022989"/>
    </source>
</evidence>
<keyword evidence="5 10" id="KW-0802">TPR repeat</keyword>
<feature type="repeat" description="TPR" evidence="10">
    <location>
        <begin position="381"/>
        <end position="414"/>
    </location>
</feature>
<dbReference type="HOGENOM" id="CLU_017516_0_1_1"/>
<evidence type="ECO:0008006" key="15">
    <source>
        <dbReference type="Google" id="ProtNLM"/>
    </source>
</evidence>
<feature type="repeat" description="TPR" evidence="10">
    <location>
        <begin position="449"/>
        <end position="482"/>
    </location>
</feature>
<keyword evidence="6 12" id="KW-1133">Transmembrane helix</keyword>
<keyword evidence="8 12" id="KW-0472">Membrane</keyword>
<evidence type="ECO:0000256" key="5">
    <source>
        <dbReference type="ARBA" id="ARBA00022803"/>
    </source>
</evidence>
<feature type="transmembrane region" description="Helical" evidence="12">
    <location>
        <begin position="25"/>
        <end position="44"/>
    </location>
</feature>
<comment type="subcellular location">
    <subcellularLocation>
        <location evidence="1">Mitochondrion outer membrane</location>
        <topology evidence="1">Single-pass membrane protein</topology>
    </subcellularLocation>
</comment>
<keyword evidence="2 12" id="KW-0812">Transmembrane</keyword>
<dbReference type="PROSITE" id="PS50005">
    <property type="entry name" value="TPR"/>
    <property type="match status" value="3"/>
</dbReference>
<evidence type="ECO:0000256" key="10">
    <source>
        <dbReference type="PROSITE-ProRule" id="PRU00339"/>
    </source>
</evidence>
<evidence type="ECO:0000256" key="12">
    <source>
        <dbReference type="SAM" id="Phobius"/>
    </source>
</evidence>
<dbReference type="InterPro" id="IPR019734">
    <property type="entry name" value="TPR_rpt"/>
</dbReference>
<evidence type="ECO:0000256" key="11">
    <source>
        <dbReference type="SAM" id="MobiDB-lite"/>
    </source>
</evidence>
<reference evidence="13 14" key="1">
    <citation type="journal article" date="2012" name="BMC Genomics">
        <title>Comparative genomics of the white-rot fungi, Phanerochaete carnosa and P. chrysosporium, to elucidate the genetic basis of the distinct wood types they colonize.</title>
        <authorList>
            <person name="Suzuki H."/>
            <person name="MacDonald J."/>
            <person name="Syed K."/>
            <person name="Salamov A."/>
            <person name="Hori C."/>
            <person name="Aerts A."/>
            <person name="Henrissat B."/>
            <person name="Wiebenga A."/>
            <person name="vanKuyk P.A."/>
            <person name="Barry K."/>
            <person name="Lindquist E."/>
            <person name="LaButti K."/>
            <person name="Lapidus A."/>
            <person name="Lucas S."/>
            <person name="Coutinho P."/>
            <person name="Gong Y."/>
            <person name="Samejima M."/>
            <person name="Mahadevan R."/>
            <person name="Abou-Zaid M."/>
            <person name="de Vries R.P."/>
            <person name="Igarashi K."/>
            <person name="Yadav J.S."/>
            <person name="Grigoriev I.V."/>
            <person name="Master E.R."/>
        </authorList>
    </citation>
    <scope>NUCLEOTIDE SEQUENCE [LARGE SCALE GENOMIC DNA]</scope>
    <source>
        <strain evidence="13 14">HHB-10118-sp</strain>
    </source>
</reference>
<feature type="repeat" description="TPR" evidence="10">
    <location>
        <begin position="347"/>
        <end position="380"/>
    </location>
</feature>
<evidence type="ECO:0000256" key="1">
    <source>
        <dbReference type="ARBA" id="ARBA00004572"/>
    </source>
</evidence>
<feature type="compositionally biased region" description="Basic residues" evidence="11">
    <location>
        <begin position="55"/>
        <end position="67"/>
    </location>
</feature>
<dbReference type="Gene3D" id="1.25.40.10">
    <property type="entry name" value="Tetratricopeptide repeat domain"/>
    <property type="match status" value="2"/>
</dbReference>